<name>A0A179GII3_PURLI</name>
<reference evidence="2 3" key="1">
    <citation type="submission" date="2016-01" db="EMBL/GenBank/DDBJ databases">
        <title>Biosynthesis of antibiotic leucinostatins and their inhibition on Phytophthora in bio-control Purpureocillium lilacinum.</title>
        <authorList>
            <person name="Wang G."/>
            <person name="Liu Z."/>
            <person name="Lin R."/>
            <person name="Li E."/>
            <person name="Mao Z."/>
            <person name="Ling J."/>
            <person name="Yin W."/>
            <person name="Xie B."/>
        </authorList>
    </citation>
    <scope>NUCLEOTIDE SEQUENCE [LARGE SCALE GENOMIC DNA]</scope>
    <source>
        <strain evidence="2">PLBJ-1</strain>
    </source>
</reference>
<evidence type="ECO:0000313" key="3">
    <source>
        <dbReference type="Proteomes" id="UP000078240"/>
    </source>
</evidence>
<evidence type="ECO:0000313" key="2">
    <source>
        <dbReference type="EMBL" id="OAQ77632.1"/>
    </source>
</evidence>
<proteinExistence type="predicted"/>
<organism evidence="2 3">
    <name type="scientific">Purpureocillium lilacinum</name>
    <name type="common">Paecilomyces lilacinus</name>
    <dbReference type="NCBI Taxonomy" id="33203"/>
    <lineage>
        <taxon>Eukaryota</taxon>
        <taxon>Fungi</taxon>
        <taxon>Dikarya</taxon>
        <taxon>Ascomycota</taxon>
        <taxon>Pezizomycotina</taxon>
        <taxon>Sordariomycetes</taxon>
        <taxon>Hypocreomycetidae</taxon>
        <taxon>Hypocreales</taxon>
        <taxon>Ophiocordycipitaceae</taxon>
        <taxon>Purpureocillium</taxon>
    </lineage>
</organism>
<comment type="caution">
    <text evidence="2">The sequence shown here is derived from an EMBL/GenBank/DDBJ whole genome shotgun (WGS) entry which is preliminary data.</text>
</comment>
<protein>
    <submittedName>
        <fullName evidence="2">Uncharacterized protein</fullName>
    </submittedName>
</protein>
<dbReference type="Proteomes" id="UP000078240">
    <property type="component" value="Unassembled WGS sequence"/>
</dbReference>
<gene>
    <name evidence="2" type="ORF">VFPBJ_08104</name>
</gene>
<sequence length="218" mass="24415">MCKSVLCVSRHGRQSICQRTAKVRAVQVEEQCNYLAWPRSISIRVTNKTKSPPTGHAPTNSHQRTAGAPTRAHRRRRRRRRLVSLSIPFRPSTFLRNAPTSYVQARPRTTGPGPGAGAPEQPDGMEKLNVPAAYVRAYLRPNLAHPPRYSDGMDGLIMRATLACKRSAADEILHCPALHLPFRTPRLGAMGRRRHQDHEGKKGQARSAGQAWPRRCNR</sequence>
<dbReference type="AlphaFoldDB" id="A0A179GII3"/>
<dbReference type="EMBL" id="LSBH01000006">
    <property type="protein sequence ID" value="OAQ77632.1"/>
    <property type="molecule type" value="Genomic_DNA"/>
</dbReference>
<evidence type="ECO:0000256" key="1">
    <source>
        <dbReference type="SAM" id="MobiDB-lite"/>
    </source>
</evidence>
<feature type="region of interest" description="Disordered" evidence="1">
    <location>
        <begin position="191"/>
        <end position="218"/>
    </location>
</feature>
<accession>A0A179GII3</accession>
<feature type="region of interest" description="Disordered" evidence="1">
    <location>
        <begin position="102"/>
        <end position="122"/>
    </location>
</feature>
<feature type="compositionally biased region" description="Basic residues" evidence="1">
    <location>
        <begin position="71"/>
        <end position="82"/>
    </location>
</feature>
<feature type="region of interest" description="Disordered" evidence="1">
    <location>
        <begin position="46"/>
        <end position="83"/>
    </location>
</feature>
<feature type="compositionally biased region" description="Polar residues" evidence="1">
    <location>
        <begin position="46"/>
        <end position="64"/>
    </location>
</feature>